<keyword evidence="6 7" id="KW-0012">Acyltransferase</keyword>
<reference evidence="9 10" key="1">
    <citation type="journal article" date="2009" name="J. Bacteriol.">
        <title>Complete and draft genome sequences of six members of the Aquificales.</title>
        <authorList>
            <person name="Reysenbach A.L."/>
            <person name="Hamamura N."/>
            <person name="Podar M."/>
            <person name="Griffiths E."/>
            <person name="Ferreira S."/>
            <person name="Hochstein R."/>
            <person name="Heidelberg J."/>
            <person name="Johnson J."/>
            <person name="Mead D."/>
            <person name="Pohorille A."/>
            <person name="Sarmiento M."/>
            <person name="Schweighofer K."/>
            <person name="Seshadri R."/>
            <person name="Voytek M.A."/>
        </authorList>
    </citation>
    <scope>NUCLEOTIDE SEQUENCE [LARGE SCALE GENOMIC DNA]</scope>
    <source>
        <strain evidence="10">Az-Fu1 / DSM 15241 / OCM 825</strain>
    </source>
</reference>
<organism evidence="9 10">
    <name type="scientific">Sulfurihydrogenibium azorense (strain DSM 15241 / OCM 825 / Az-Fu1)</name>
    <dbReference type="NCBI Taxonomy" id="204536"/>
    <lineage>
        <taxon>Bacteria</taxon>
        <taxon>Pseudomonadati</taxon>
        <taxon>Aquificota</taxon>
        <taxon>Aquificia</taxon>
        <taxon>Aquificales</taxon>
        <taxon>Hydrogenothermaceae</taxon>
        <taxon>Sulfurihydrogenibium</taxon>
    </lineage>
</organism>
<dbReference type="Proteomes" id="UP000001369">
    <property type="component" value="Chromosome"/>
</dbReference>
<name>C1DWJ5_SULAA</name>
<feature type="domain" description="Lipoyl-binding" evidence="8">
    <location>
        <begin position="2"/>
        <end position="77"/>
    </location>
</feature>
<dbReference type="Gene3D" id="3.30.559.10">
    <property type="entry name" value="Chloramphenicol acetyltransferase-like domain"/>
    <property type="match status" value="1"/>
</dbReference>
<evidence type="ECO:0000256" key="6">
    <source>
        <dbReference type="ARBA" id="ARBA00023315"/>
    </source>
</evidence>
<keyword evidence="10" id="KW-1185">Reference proteome</keyword>
<sequence length="414" mass="46942">MAYEIVMPQLTDTMETGKIVRWLKKEGDYVEVNEPILEVESDKAIMEVPSLKSGYLTKILFDEGSEVPVGTVIAIISEKKEENIQTPEVKSKEEKKIETVKQEIKEIKIPQTIEIETKKLPPSTASPVAKVLAKEIGIDIKSLQEEGKLPIPAHEKDIKEYIVNQKLDENVINLLKDYQINPEDIIKLYTNIEKITVKEVLTYIKEKNIPLKKSVNSIRKSLIKNLKKSIEIPVFHIFTEVNFSNIPKDAGFTLTTWLVKILGDSIYKYEKLRTKTDEEYYYVYPTVNISIAVDVAGELFAPVIKNVEVKTLKDIAKELEIIKQKAKESRFSKEDLEGAIFSVSNLGMYNVISFDAIIPPECVGIVAVGKAVDNIAKLTFSFDHRIVNGKEAAEFINLFQEKLGNKDYINSLLM</sequence>
<dbReference type="OrthoDB" id="9805770at2"/>
<dbReference type="GO" id="GO:0031405">
    <property type="term" value="F:lipoic acid binding"/>
    <property type="evidence" value="ECO:0007669"/>
    <property type="project" value="TreeGrafter"/>
</dbReference>
<dbReference type="Pfam" id="PF00198">
    <property type="entry name" value="2-oxoacid_dh"/>
    <property type="match status" value="1"/>
</dbReference>
<dbReference type="GO" id="GO:0016407">
    <property type="term" value="F:acetyltransferase activity"/>
    <property type="evidence" value="ECO:0007669"/>
    <property type="project" value="TreeGrafter"/>
</dbReference>
<comment type="cofactor">
    <cofactor evidence="1 7">
        <name>(R)-lipoate</name>
        <dbReference type="ChEBI" id="CHEBI:83088"/>
    </cofactor>
</comment>
<evidence type="ECO:0000256" key="3">
    <source>
        <dbReference type="ARBA" id="ARBA00011484"/>
    </source>
</evidence>
<proteinExistence type="inferred from homology"/>
<dbReference type="PROSITE" id="PS00189">
    <property type="entry name" value="LIPOYL"/>
    <property type="match status" value="1"/>
</dbReference>
<dbReference type="eggNOG" id="COG0508">
    <property type="taxonomic scope" value="Bacteria"/>
</dbReference>
<dbReference type="AlphaFoldDB" id="C1DWJ5"/>
<dbReference type="InterPro" id="IPR000089">
    <property type="entry name" value="Biotin_lipoyl"/>
</dbReference>
<dbReference type="InterPro" id="IPR023213">
    <property type="entry name" value="CAT-like_dom_sf"/>
</dbReference>
<dbReference type="SUPFAM" id="SSF52777">
    <property type="entry name" value="CoA-dependent acyltransferases"/>
    <property type="match status" value="1"/>
</dbReference>
<dbReference type="STRING" id="204536.SULAZ_1516"/>
<dbReference type="HOGENOM" id="CLU_016733_10_2_0"/>
<dbReference type="InterPro" id="IPR001078">
    <property type="entry name" value="2-oxoacid_DH_actylTfrase"/>
</dbReference>
<dbReference type="Gene3D" id="2.40.50.100">
    <property type="match status" value="1"/>
</dbReference>
<dbReference type="PANTHER" id="PTHR43178:SF5">
    <property type="entry name" value="LIPOAMIDE ACYLTRANSFERASE COMPONENT OF BRANCHED-CHAIN ALPHA-KETO ACID DEHYDROGENASE COMPLEX, MITOCHONDRIAL"/>
    <property type="match status" value="1"/>
</dbReference>
<dbReference type="PANTHER" id="PTHR43178">
    <property type="entry name" value="DIHYDROLIPOAMIDE ACETYLTRANSFERASE COMPONENT OF PYRUVATE DEHYDROGENASE COMPLEX"/>
    <property type="match status" value="1"/>
</dbReference>
<dbReference type="GO" id="GO:0005737">
    <property type="term" value="C:cytoplasm"/>
    <property type="evidence" value="ECO:0007669"/>
    <property type="project" value="TreeGrafter"/>
</dbReference>
<evidence type="ECO:0000259" key="8">
    <source>
        <dbReference type="PROSITE" id="PS50968"/>
    </source>
</evidence>
<dbReference type="InterPro" id="IPR003016">
    <property type="entry name" value="2-oxoA_DH_lipoyl-BS"/>
</dbReference>
<comment type="subunit">
    <text evidence="3">Forms a 24-polypeptide structural core with octahedral symmetry.</text>
</comment>
<evidence type="ECO:0000313" key="10">
    <source>
        <dbReference type="Proteomes" id="UP000001369"/>
    </source>
</evidence>
<keyword evidence="4 7" id="KW-0808">Transferase</keyword>
<dbReference type="Pfam" id="PF00364">
    <property type="entry name" value="Biotin_lipoyl"/>
    <property type="match status" value="1"/>
</dbReference>
<dbReference type="CDD" id="cd06849">
    <property type="entry name" value="lipoyl_domain"/>
    <property type="match status" value="1"/>
</dbReference>
<dbReference type="RefSeq" id="WP_012675116.1">
    <property type="nucleotide sequence ID" value="NC_012438.1"/>
</dbReference>
<dbReference type="EC" id="2.3.1.-" evidence="7"/>
<dbReference type="EMBL" id="CP001229">
    <property type="protein sequence ID" value="ACN99810.1"/>
    <property type="molecule type" value="Genomic_DNA"/>
</dbReference>
<evidence type="ECO:0000256" key="1">
    <source>
        <dbReference type="ARBA" id="ARBA00001938"/>
    </source>
</evidence>
<evidence type="ECO:0000256" key="2">
    <source>
        <dbReference type="ARBA" id="ARBA00007317"/>
    </source>
</evidence>
<evidence type="ECO:0000313" key="9">
    <source>
        <dbReference type="EMBL" id="ACN99810.1"/>
    </source>
</evidence>
<keyword evidence="5 7" id="KW-0450">Lipoyl</keyword>
<protein>
    <recommendedName>
        <fullName evidence="7">Dihydrolipoamide acetyltransferase component of pyruvate dehydrogenase complex</fullName>
        <ecNumber evidence="7">2.3.1.-</ecNumber>
    </recommendedName>
</protein>
<gene>
    <name evidence="9" type="ordered locus">SULAZ_1516</name>
</gene>
<dbReference type="PROSITE" id="PS50968">
    <property type="entry name" value="BIOTINYL_LIPOYL"/>
    <property type="match status" value="1"/>
</dbReference>
<evidence type="ECO:0000256" key="4">
    <source>
        <dbReference type="ARBA" id="ARBA00022679"/>
    </source>
</evidence>
<evidence type="ECO:0000256" key="5">
    <source>
        <dbReference type="ARBA" id="ARBA00022823"/>
    </source>
</evidence>
<comment type="similarity">
    <text evidence="2 7">Belongs to the 2-oxoacid dehydrogenase family.</text>
</comment>
<dbReference type="InterPro" id="IPR011053">
    <property type="entry name" value="Single_hybrid_motif"/>
</dbReference>
<dbReference type="InterPro" id="IPR050743">
    <property type="entry name" value="2-oxoacid_DH_E2_comp"/>
</dbReference>
<dbReference type="SUPFAM" id="SSF51230">
    <property type="entry name" value="Single hybrid motif"/>
    <property type="match status" value="1"/>
</dbReference>
<evidence type="ECO:0000256" key="7">
    <source>
        <dbReference type="RuleBase" id="RU003423"/>
    </source>
</evidence>
<accession>C1DWJ5</accession>
<dbReference type="KEGG" id="saf:SULAZ_1516"/>